<reference evidence="1 2" key="1">
    <citation type="journal article" date="2014" name="Arch. Microbiol.">
        <title>Bacillus mesophilum sp. nov., strain IITR-54T, a novel 4-chlorobiphenyl dechlorinating bacterium.</title>
        <authorList>
            <person name="Manickam N."/>
            <person name="Singh N.K."/>
            <person name="Bajaj A."/>
            <person name="Kumar R.M."/>
            <person name="Kaur G."/>
            <person name="Kaur N."/>
            <person name="Bala M."/>
            <person name="Kumar A."/>
            <person name="Mayilraj S."/>
        </authorList>
    </citation>
    <scope>NUCLEOTIDE SEQUENCE [LARGE SCALE GENOMIC DNA]</scope>
    <source>
        <strain evidence="1 2">IITR-54</strain>
    </source>
</reference>
<keyword evidence="2" id="KW-1185">Reference proteome</keyword>
<dbReference type="Proteomes" id="UP000441354">
    <property type="component" value="Unassembled WGS sequence"/>
</dbReference>
<organism evidence="1 2">
    <name type="scientific">Bacillus mesophilum</name>
    <dbReference type="NCBI Taxonomy" id="1071718"/>
    <lineage>
        <taxon>Bacteria</taxon>
        <taxon>Bacillati</taxon>
        <taxon>Bacillota</taxon>
        <taxon>Bacilli</taxon>
        <taxon>Bacillales</taxon>
        <taxon>Bacillaceae</taxon>
        <taxon>Bacillus</taxon>
    </lineage>
</organism>
<evidence type="ECO:0008006" key="3">
    <source>
        <dbReference type="Google" id="ProtNLM"/>
    </source>
</evidence>
<comment type="caution">
    <text evidence="1">The sequence shown here is derived from an EMBL/GenBank/DDBJ whole genome shotgun (WGS) entry which is preliminary data.</text>
</comment>
<dbReference type="AlphaFoldDB" id="A0A7V7RPC0"/>
<dbReference type="OrthoDB" id="9941134at2"/>
<proteinExistence type="predicted"/>
<evidence type="ECO:0000313" key="1">
    <source>
        <dbReference type="EMBL" id="KAB2335100.1"/>
    </source>
</evidence>
<dbReference type="EMBL" id="WBOT01000001">
    <property type="protein sequence ID" value="KAB2335100.1"/>
    <property type="molecule type" value="Genomic_DNA"/>
</dbReference>
<dbReference type="RefSeq" id="WP_151571784.1">
    <property type="nucleotide sequence ID" value="NZ_WBOT01000001.1"/>
</dbReference>
<gene>
    <name evidence="1" type="ORF">F7732_00560</name>
</gene>
<accession>A0A7V7RPC0</accession>
<evidence type="ECO:0000313" key="2">
    <source>
        <dbReference type="Proteomes" id="UP000441354"/>
    </source>
</evidence>
<protein>
    <recommendedName>
        <fullName evidence="3">DUF1508 domain-containing protein</fullName>
    </recommendedName>
</protein>
<sequence length="60" mass="6618">MKTPVTFEANGFKYVIIATNNRVEVSAHRHNSGFIGRGKTFHEALSNLNEAMEKAAPLSD</sequence>
<name>A0A7V7RPC0_9BACI</name>